<evidence type="ECO:0000313" key="2">
    <source>
        <dbReference type="Proteomes" id="UP000228976"/>
    </source>
</evidence>
<dbReference type="EMBL" id="MWWU01000002">
    <property type="protein sequence ID" value="OZG56380.1"/>
    <property type="molecule type" value="Genomic_DNA"/>
</dbReference>
<gene>
    <name evidence="1" type="ORF">AEAE_0868</name>
</gene>
<name>A0A261FB49_9BIFI</name>
<evidence type="ECO:0000313" key="1">
    <source>
        <dbReference type="EMBL" id="OZG56380.1"/>
    </source>
</evidence>
<dbReference type="AlphaFoldDB" id="A0A261FB49"/>
<organism evidence="1 2">
    <name type="scientific">Aeriscardovia aeriphila</name>
    <dbReference type="NCBI Taxonomy" id="218139"/>
    <lineage>
        <taxon>Bacteria</taxon>
        <taxon>Bacillati</taxon>
        <taxon>Actinomycetota</taxon>
        <taxon>Actinomycetes</taxon>
        <taxon>Bifidobacteriales</taxon>
        <taxon>Bifidobacteriaceae</taxon>
        <taxon>Aeriscardovia</taxon>
    </lineage>
</organism>
<protein>
    <submittedName>
        <fullName evidence="1">Uncharacterized protein</fullName>
    </submittedName>
</protein>
<dbReference type="Proteomes" id="UP000228976">
    <property type="component" value="Unassembled WGS sequence"/>
</dbReference>
<proteinExistence type="predicted"/>
<reference evidence="1 2" key="1">
    <citation type="journal article" date="2017" name="BMC Genomics">
        <title>Comparative genomic and phylogenomic analyses of the Bifidobacteriaceae family.</title>
        <authorList>
            <person name="Lugli G.A."/>
            <person name="Milani C."/>
            <person name="Turroni F."/>
            <person name="Duranti S."/>
            <person name="Mancabelli L."/>
            <person name="Mangifesta M."/>
            <person name="Ferrario C."/>
            <person name="Modesto M."/>
            <person name="Mattarelli P."/>
            <person name="Jiri K."/>
            <person name="van Sinderen D."/>
            <person name="Ventura M."/>
        </authorList>
    </citation>
    <scope>NUCLEOTIDE SEQUENCE [LARGE SCALE GENOMIC DNA]</scope>
    <source>
        <strain evidence="1 2">LMG 21773</strain>
    </source>
</reference>
<sequence>MLKPEIDGVETVVKVCLNMQKRAAEAALSCTSKPFSVLTILEVTQR</sequence>
<comment type="caution">
    <text evidence="1">The sequence shown here is derived from an EMBL/GenBank/DDBJ whole genome shotgun (WGS) entry which is preliminary data.</text>
</comment>
<keyword evidence="2" id="KW-1185">Reference proteome</keyword>
<accession>A0A261FB49</accession>